<proteinExistence type="predicted"/>
<sequence length="201" mass="21122">MKNSKKVIGLVVMGMVFGGSMTGFASEKESSDTVKTASCEQLTIDSPANDVVIQETTGNKITASMSGHKGTLLKKNGKKLSITLPEPKAGMHFASPKVLYIKVPKKNNLSIHVRSEAGNIKLDGVRGKEITVDAQGGKISAANLSGNLHAKSEIGEIKAASAMKKDITQTQDGGATYEGHQGNRSDGEITLNNAAGEIELK</sequence>
<evidence type="ECO:0000313" key="4">
    <source>
        <dbReference type="EMBL" id="MDT2600710.1"/>
    </source>
</evidence>
<dbReference type="EMBL" id="JARPYI010000007">
    <property type="protein sequence ID" value="MDT2600710.1"/>
    <property type="molecule type" value="Genomic_DNA"/>
</dbReference>
<evidence type="ECO:0000259" key="3">
    <source>
        <dbReference type="Pfam" id="PF13349"/>
    </source>
</evidence>
<protein>
    <submittedName>
        <fullName evidence="4">DUF4097 family beta strand repeat-containing protein</fullName>
    </submittedName>
</protein>
<feature type="region of interest" description="Disordered" evidence="1">
    <location>
        <begin position="172"/>
        <end position="201"/>
    </location>
</feature>
<reference evidence="4 5" key="1">
    <citation type="submission" date="2023-03" db="EMBL/GenBank/DDBJ databases">
        <authorList>
            <person name="Shen W."/>
            <person name="Cai J."/>
        </authorList>
    </citation>
    <scope>NUCLEOTIDE SEQUENCE [LARGE SCALE GENOMIC DNA]</scope>
    <source>
        <strain evidence="4 5">D6-4</strain>
    </source>
</reference>
<feature type="chain" id="PRO_5046629210" evidence="2">
    <location>
        <begin position="26"/>
        <end position="201"/>
    </location>
</feature>
<organism evidence="4 5">
    <name type="scientific">Enterococcus hulanensis</name>
    <dbReference type="NCBI Taxonomy" id="2559929"/>
    <lineage>
        <taxon>Bacteria</taxon>
        <taxon>Bacillati</taxon>
        <taxon>Bacillota</taxon>
        <taxon>Bacilli</taxon>
        <taxon>Lactobacillales</taxon>
        <taxon>Enterococcaceae</taxon>
        <taxon>Enterococcus</taxon>
    </lineage>
</organism>
<keyword evidence="5" id="KW-1185">Reference proteome</keyword>
<name>A0ABU3F0Q3_9ENTE</name>
<dbReference type="Proteomes" id="UP001252875">
    <property type="component" value="Unassembled WGS sequence"/>
</dbReference>
<gene>
    <name evidence="4" type="ORF">P7D85_13055</name>
</gene>
<evidence type="ECO:0000256" key="1">
    <source>
        <dbReference type="SAM" id="MobiDB-lite"/>
    </source>
</evidence>
<dbReference type="InterPro" id="IPR025164">
    <property type="entry name" value="Toastrack_DUF4097"/>
</dbReference>
<evidence type="ECO:0000313" key="5">
    <source>
        <dbReference type="Proteomes" id="UP001252875"/>
    </source>
</evidence>
<dbReference type="Gene3D" id="2.160.20.120">
    <property type="match status" value="1"/>
</dbReference>
<comment type="caution">
    <text evidence="4">The sequence shown here is derived from an EMBL/GenBank/DDBJ whole genome shotgun (WGS) entry which is preliminary data.</text>
</comment>
<keyword evidence="2" id="KW-0732">Signal</keyword>
<dbReference type="RefSeq" id="WP_311822566.1">
    <property type="nucleotide sequence ID" value="NZ_JARPYF010000003.1"/>
</dbReference>
<dbReference type="Pfam" id="PF13349">
    <property type="entry name" value="DUF4097"/>
    <property type="match status" value="1"/>
</dbReference>
<evidence type="ECO:0000256" key="2">
    <source>
        <dbReference type="SAM" id="SignalP"/>
    </source>
</evidence>
<feature type="signal peptide" evidence="2">
    <location>
        <begin position="1"/>
        <end position="25"/>
    </location>
</feature>
<feature type="domain" description="DUF4097" evidence="3">
    <location>
        <begin position="39"/>
        <end position="194"/>
    </location>
</feature>
<accession>A0ABU3F0Q3</accession>